<accession>A0A914P2P8</accession>
<evidence type="ECO:0000313" key="2">
    <source>
        <dbReference type="WBParaSite" id="PDA_v2.g12111.t1"/>
    </source>
</evidence>
<dbReference type="Proteomes" id="UP000887578">
    <property type="component" value="Unplaced"/>
</dbReference>
<protein>
    <submittedName>
        <fullName evidence="2">Uncharacterized protein</fullName>
    </submittedName>
</protein>
<organism evidence="1 2">
    <name type="scientific">Panagrolaimus davidi</name>
    <dbReference type="NCBI Taxonomy" id="227884"/>
    <lineage>
        <taxon>Eukaryota</taxon>
        <taxon>Metazoa</taxon>
        <taxon>Ecdysozoa</taxon>
        <taxon>Nematoda</taxon>
        <taxon>Chromadorea</taxon>
        <taxon>Rhabditida</taxon>
        <taxon>Tylenchina</taxon>
        <taxon>Panagrolaimomorpha</taxon>
        <taxon>Panagrolaimoidea</taxon>
        <taxon>Panagrolaimidae</taxon>
        <taxon>Panagrolaimus</taxon>
    </lineage>
</organism>
<reference evidence="2" key="1">
    <citation type="submission" date="2022-11" db="UniProtKB">
        <authorList>
            <consortium name="WormBaseParasite"/>
        </authorList>
    </citation>
    <scope>IDENTIFICATION</scope>
</reference>
<sequence>MPGLHLNHHVSWDDLLELCYVYEDPGIKLPVCECDRIHASDKKVQHQIKNRKYLDDKLCSAEDCKIVGEKVFRKTEKRKLVIPDNVMWEIRDDSDKPKAVRFAQQFSSAIKEFAETERKKIKERNIFEPKEDVNKYCEEIWKKLNETMTAEELEGSRIWHSCWCNLFTVLMEKGDSKTLLSMPNETIEEDNPETWGYMGSMKHSNQHLGDFLMHDCDGQTFLYGCRKYLTDEVYMKDFDAMKELCKKCFQFLYFLEMLGNEVESENTISKNLF</sequence>
<proteinExistence type="predicted"/>
<keyword evidence="1" id="KW-1185">Reference proteome</keyword>
<dbReference type="WBParaSite" id="PDA_v2.g12111.t1">
    <property type="protein sequence ID" value="PDA_v2.g12111.t1"/>
    <property type="gene ID" value="PDA_v2.g12111"/>
</dbReference>
<name>A0A914P2P8_9BILA</name>
<dbReference type="AlphaFoldDB" id="A0A914P2P8"/>
<evidence type="ECO:0000313" key="1">
    <source>
        <dbReference type="Proteomes" id="UP000887578"/>
    </source>
</evidence>